<dbReference type="Proteomes" id="UP001303160">
    <property type="component" value="Unassembled WGS sequence"/>
</dbReference>
<reference evidence="2" key="2">
    <citation type="submission" date="2023-05" db="EMBL/GenBank/DDBJ databases">
        <authorList>
            <consortium name="Lawrence Berkeley National Laboratory"/>
            <person name="Steindorff A."/>
            <person name="Hensen N."/>
            <person name="Bonometti L."/>
            <person name="Westerberg I."/>
            <person name="Brannstrom I.O."/>
            <person name="Guillou S."/>
            <person name="Cros-Aarteil S."/>
            <person name="Calhoun S."/>
            <person name="Haridas S."/>
            <person name="Kuo A."/>
            <person name="Mondo S."/>
            <person name="Pangilinan J."/>
            <person name="Riley R."/>
            <person name="Labutti K."/>
            <person name="Andreopoulos B."/>
            <person name="Lipzen A."/>
            <person name="Chen C."/>
            <person name="Yanf M."/>
            <person name="Daum C."/>
            <person name="Ng V."/>
            <person name="Clum A."/>
            <person name="Ohm R."/>
            <person name="Martin F."/>
            <person name="Silar P."/>
            <person name="Natvig D."/>
            <person name="Lalanne C."/>
            <person name="Gautier V."/>
            <person name="Ament-Velasquez S.L."/>
            <person name="Kruys A."/>
            <person name="Hutchinson M.I."/>
            <person name="Powell A.J."/>
            <person name="Barry K."/>
            <person name="Miller A.N."/>
            <person name="Grigoriev I.V."/>
            <person name="Debuchy R."/>
            <person name="Gladieux P."/>
            <person name="Thoren M.H."/>
            <person name="Johannesson H."/>
        </authorList>
    </citation>
    <scope>NUCLEOTIDE SEQUENCE</scope>
    <source>
        <strain evidence="2">CBS 315.58</strain>
    </source>
</reference>
<reference evidence="2" key="1">
    <citation type="journal article" date="2023" name="Mol. Phylogenet. Evol.">
        <title>Genome-scale phylogeny and comparative genomics of the fungal order Sordariales.</title>
        <authorList>
            <person name="Hensen N."/>
            <person name="Bonometti L."/>
            <person name="Westerberg I."/>
            <person name="Brannstrom I.O."/>
            <person name="Guillou S."/>
            <person name="Cros-Aarteil S."/>
            <person name="Calhoun S."/>
            <person name="Haridas S."/>
            <person name="Kuo A."/>
            <person name="Mondo S."/>
            <person name="Pangilinan J."/>
            <person name="Riley R."/>
            <person name="LaButti K."/>
            <person name="Andreopoulos B."/>
            <person name="Lipzen A."/>
            <person name="Chen C."/>
            <person name="Yan M."/>
            <person name="Daum C."/>
            <person name="Ng V."/>
            <person name="Clum A."/>
            <person name="Steindorff A."/>
            <person name="Ohm R.A."/>
            <person name="Martin F."/>
            <person name="Silar P."/>
            <person name="Natvig D.O."/>
            <person name="Lalanne C."/>
            <person name="Gautier V."/>
            <person name="Ament-Velasquez S.L."/>
            <person name="Kruys A."/>
            <person name="Hutchinson M.I."/>
            <person name="Powell A.J."/>
            <person name="Barry K."/>
            <person name="Miller A.N."/>
            <person name="Grigoriev I.V."/>
            <person name="Debuchy R."/>
            <person name="Gladieux P."/>
            <person name="Hiltunen Thoren M."/>
            <person name="Johannesson H."/>
        </authorList>
    </citation>
    <scope>NUCLEOTIDE SEQUENCE</scope>
    <source>
        <strain evidence="2">CBS 315.58</strain>
    </source>
</reference>
<feature type="compositionally biased region" description="Low complexity" evidence="1">
    <location>
        <begin position="87"/>
        <end position="101"/>
    </location>
</feature>
<sequence length="445" mass="50481">MRLVGQRTEQDAKEDVGRKTYHLVGHGCDRRRPKVERLEQKSFHSFLTTYNRTTPKIVRSRRQTRTPKRPIPSIAAKNAFRRRQKRAAAAAAAAANDAPAPDASPSPVTPIEIDRPLSPSIASSDELALVLFNRGGNIENASRPTPAATAEGKAQKQSRYSKEQRLIKELTSKNKYLIKKCRNLHKTIARVESEYKRLKKENQLRRARFMTFAEQINDAMADMLNQREGQQKGCYHTLLALIPTLGRLNIETIGSRARDCQQQPETQLFRALDVQRARWPPGGAVSRAEYLLLISSPPRQAVAISRHIRDKPDVITDRFMHTTARTEVLSRLISEKAIEEPETAALLAGVGIRKPDASARFLQWQTSSDHHDTTGPDASVRFLQWQTSNDHNDTTGYIDWIRKHFTSRIDEPKIQRSVHHNSFLRLASVLGWRGARSRSLSSMLR</sequence>
<proteinExistence type="predicted"/>
<evidence type="ECO:0000313" key="3">
    <source>
        <dbReference type="Proteomes" id="UP001303160"/>
    </source>
</evidence>
<gene>
    <name evidence="2" type="ORF">QBC40DRAFT_296698</name>
</gene>
<comment type="caution">
    <text evidence="2">The sequence shown here is derived from an EMBL/GenBank/DDBJ whole genome shotgun (WGS) entry which is preliminary data.</text>
</comment>
<organism evidence="2 3">
    <name type="scientific">Triangularia verruculosa</name>
    <dbReference type="NCBI Taxonomy" id="2587418"/>
    <lineage>
        <taxon>Eukaryota</taxon>
        <taxon>Fungi</taxon>
        <taxon>Dikarya</taxon>
        <taxon>Ascomycota</taxon>
        <taxon>Pezizomycotina</taxon>
        <taxon>Sordariomycetes</taxon>
        <taxon>Sordariomycetidae</taxon>
        <taxon>Sordariales</taxon>
        <taxon>Podosporaceae</taxon>
        <taxon>Triangularia</taxon>
    </lineage>
</organism>
<dbReference type="AlphaFoldDB" id="A0AAN6XHL1"/>
<feature type="compositionally biased region" description="Basic residues" evidence="1">
    <location>
        <begin position="58"/>
        <end position="68"/>
    </location>
</feature>
<keyword evidence="3" id="KW-1185">Reference proteome</keyword>
<accession>A0AAN6XHL1</accession>
<feature type="region of interest" description="Disordered" evidence="1">
    <location>
        <begin position="57"/>
        <end position="117"/>
    </location>
</feature>
<evidence type="ECO:0000313" key="2">
    <source>
        <dbReference type="EMBL" id="KAK4200411.1"/>
    </source>
</evidence>
<protein>
    <submittedName>
        <fullName evidence="2">Uncharacterized protein</fullName>
    </submittedName>
</protein>
<dbReference type="EMBL" id="MU863920">
    <property type="protein sequence ID" value="KAK4200411.1"/>
    <property type="molecule type" value="Genomic_DNA"/>
</dbReference>
<evidence type="ECO:0000256" key="1">
    <source>
        <dbReference type="SAM" id="MobiDB-lite"/>
    </source>
</evidence>
<feature type="region of interest" description="Disordered" evidence="1">
    <location>
        <begin position="138"/>
        <end position="163"/>
    </location>
</feature>
<name>A0AAN6XHL1_9PEZI</name>